<dbReference type="Gene3D" id="1.10.287.500">
    <property type="entry name" value="Helix hairpin bin"/>
    <property type="match status" value="2"/>
</dbReference>
<dbReference type="AlphaFoldDB" id="G2KPX2"/>
<gene>
    <name evidence="2" type="ordered locus">MICA_2032</name>
</gene>
<dbReference type="eggNOG" id="COG3143">
    <property type="taxonomic scope" value="Bacteria"/>
</dbReference>
<organism evidence="2 3">
    <name type="scientific">Micavibrio aeruginosavorus (strain ARL-13)</name>
    <dbReference type="NCBI Taxonomy" id="856793"/>
    <lineage>
        <taxon>Bacteria</taxon>
        <taxon>Pseudomonadati</taxon>
        <taxon>Bdellovibrionota</taxon>
        <taxon>Bdellovibrionia</taxon>
        <taxon>Bdellovibrionales</taxon>
        <taxon>Pseudobdellovibrionaceae</taxon>
        <taxon>Micavibrio</taxon>
    </lineage>
</organism>
<dbReference type="GO" id="GO:0050920">
    <property type="term" value="P:regulation of chemotaxis"/>
    <property type="evidence" value="ECO:0007669"/>
    <property type="project" value="InterPro"/>
</dbReference>
<evidence type="ECO:0000256" key="1">
    <source>
        <dbReference type="SAM" id="MobiDB-lite"/>
    </source>
</evidence>
<dbReference type="GO" id="GO:0009288">
    <property type="term" value="C:bacterial-type flagellum"/>
    <property type="evidence" value="ECO:0007669"/>
    <property type="project" value="InterPro"/>
</dbReference>
<dbReference type="GO" id="GO:0003824">
    <property type="term" value="F:catalytic activity"/>
    <property type="evidence" value="ECO:0007669"/>
    <property type="project" value="InterPro"/>
</dbReference>
<evidence type="ECO:0000313" key="3">
    <source>
        <dbReference type="Proteomes" id="UP000009286"/>
    </source>
</evidence>
<dbReference type="KEGG" id="mai:MICA_2032"/>
<feature type="region of interest" description="Disordered" evidence="1">
    <location>
        <begin position="156"/>
        <end position="181"/>
    </location>
</feature>
<protein>
    <submittedName>
        <fullName evidence="2">Uncharacterized protein</fullName>
    </submittedName>
</protein>
<dbReference type="Proteomes" id="UP000009286">
    <property type="component" value="Chromosome"/>
</dbReference>
<feature type="compositionally biased region" description="Basic and acidic residues" evidence="1">
    <location>
        <begin position="156"/>
        <end position="165"/>
    </location>
</feature>
<dbReference type="HOGENOM" id="CLU_053644_2_0_5"/>
<dbReference type="InterPro" id="IPR007439">
    <property type="entry name" value="Chemotax_Pase_CheZ"/>
</dbReference>
<dbReference type="OrthoDB" id="7269965at2"/>
<dbReference type="STRING" id="856793.MICA_2032"/>
<dbReference type="SUPFAM" id="SSF75708">
    <property type="entry name" value="Chemotaxis phosphatase CheZ"/>
    <property type="match status" value="1"/>
</dbReference>
<accession>G2KPX2</accession>
<dbReference type="Pfam" id="PF04344">
    <property type="entry name" value="CheZ"/>
    <property type="match status" value="1"/>
</dbReference>
<keyword evidence="3" id="KW-1185">Reference proteome</keyword>
<reference evidence="2 3" key="1">
    <citation type="journal article" date="2011" name="BMC Genomics">
        <title>Genomic insights into an obligate epibiotic bacterial predator: Micavibrio aeruginosavorus ARL-13.</title>
        <authorList>
            <person name="Wang Z."/>
            <person name="Kadouri D."/>
            <person name="Wu M."/>
        </authorList>
    </citation>
    <scope>NUCLEOTIDE SEQUENCE [LARGE SCALE GENOMIC DNA]</scope>
    <source>
        <strain evidence="2 3">ARL-13</strain>
    </source>
</reference>
<sequence length="193" mass="21161">MYRRDQVVTIVNSVIGKIQSPQGISFDVVNKELNSLKDAIETMRTELQAAQPNAIQKTHIPTATDELDAVVETTEKATGSIMDSCEAIMGEIQGSDPELVQKIEAHIVSIYEACTFQDITGQRIKKVVTALKTIDQKVSHMLQTLGERFAHLRDEDQGDAAKEKPSLLNGPALPNQGGVSQDDIDRLLAEFDS</sequence>
<dbReference type="EMBL" id="CP002382">
    <property type="protein sequence ID" value="AEP10340.1"/>
    <property type="molecule type" value="Genomic_DNA"/>
</dbReference>
<proteinExistence type="predicted"/>
<evidence type="ECO:0000313" key="2">
    <source>
        <dbReference type="EMBL" id="AEP10340.1"/>
    </source>
</evidence>
<name>G2KPX2_MICAA</name>